<reference evidence="2 3" key="1">
    <citation type="submission" date="2021-04" db="EMBL/GenBank/DDBJ databases">
        <title>Complete genome sequence of Stygiolobus sp. KN-1.</title>
        <authorList>
            <person name="Nakamura K."/>
            <person name="Sakai H."/>
            <person name="Kurosawa N."/>
        </authorList>
    </citation>
    <scope>NUCLEOTIDE SEQUENCE [LARGE SCALE GENOMIC DNA]</scope>
    <source>
        <strain evidence="2 3">KN-1</strain>
    </source>
</reference>
<accession>A0A8D5U5E6</accession>
<dbReference type="RefSeq" id="WP_221289376.1">
    <property type="nucleotide sequence ID" value="NZ_AP024597.1"/>
</dbReference>
<dbReference type="InterPro" id="IPR042106">
    <property type="entry name" value="Nuo/plastoQ_OxRdtase_6_NuoJ"/>
</dbReference>
<dbReference type="KEGG" id="csty:KN1_06340"/>
<protein>
    <submittedName>
        <fullName evidence="2">NADH dehydrogenase subunit J</fullName>
    </submittedName>
</protein>
<feature type="transmembrane region" description="Helical" evidence="1">
    <location>
        <begin position="6"/>
        <end position="26"/>
    </location>
</feature>
<evidence type="ECO:0000256" key="1">
    <source>
        <dbReference type="SAM" id="Phobius"/>
    </source>
</evidence>
<name>A0A8D5U5E6_9CREN</name>
<organism evidence="2 3">
    <name type="scientific">Stygiolobus caldivivus</name>
    <dbReference type="NCBI Taxonomy" id="2824673"/>
    <lineage>
        <taxon>Archaea</taxon>
        <taxon>Thermoproteota</taxon>
        <taxon>Thermoprotei</taxon>
        <taxon>Sulfolobales</taxon>
        <taxon>Sulfolobaceae</taxon>
        <taxon>Stygiolobus</taxon>
    </lineage>
</organism>
<feature type="transmembrane region" description="Helical" evidence="1">
    <location>
        <begin position="96"/>
        <end position="122"/>
    </location>
</feature>
<keyword evidence="3" id="KW-1185">Reference proteome</keyword>
<evidence type="ECO:0000313" key="3">
    <source>
        <dbReference type="Proteomes" id="UP000825123"/>
    </source>
</evidence>
<dbReference type="GO" id="GO:0008137">
    <property type="term" value="F:NADH dehydrogenase (ubiquinone) activity"/>
    <property type="evidence" value="ECO:0007669"/>
    <property type="project" value="InterPro"/>
</dbReference>
<dbReference type="Gene3D" id="1.20.120.1200">
    <property type="entry name" value="NADH-ubiquinone/plastoquinone oxidoreductase chain 6, subunit NuoJ"/>
    <property type="match status" value="1"/>
</dbReference>
<dbReference type="Pfam" id="PF00499">
    <property type="entry name" value="Oxidored_q3"/>
    <property type="match status" value="1"/>
</dbReference>
<feature type="transmembrane region" description="Helical" evidence="1">
    <location>
        <begin position="59"/>
        <end position="84"/>
    </location>
</feature>
<dbReference type="InterPro" id="IPR001457">
    <property type="entry name" value="NADH_UbQ/plastoQ_OxRdtase_su6"/>
</dbReference>
<evidence type="ECO:0000313" key="2">
    <source>
        <dbReference type="EMBL" id="BCU69337.1"/>
    </source>
</evidence>
<feature type="transmembrane region" description="Helical" evidence="1">
    <location>
        <begin position="33"/>
        <end position="53"/>
    </location>
</feature>
<dbReference type="EMBL" id="AP024597">
    <property type="protein sequence ID" value="BCU69337.1"/>
    <property type="molecule type" value="Genomic_DNA"/>
</dbReference>
<dbReference type="AlphaFoldDB" id="A0A8D5U5E6"/>
<gene>
    <name evidence="2" type="ORF">KN1_06340</name>
</gene>
<feature type="transmembrane region" description="Helical" evidence="1">
    <location>
        <begin position="142"/>
        <end position="164"/>
    </location>
</feature>
<keyword evidence="1" id="KW-1133">Transmembrane helix</keyword>
<keyword evidence="1" id="KW-0812">Transmembrane</keyword>
<dbReference type="GeneID" id="66162392"/>
<keyword evidence="1" id="KW-0472">Membrane</keyword>
<proteinExistence type="predicted"/>
<dbReference type="Proteomes" id="UP000825123">
    <property type="component" value="Chromosome"/>
</dbReference>
<sequence length="169" mass="18704">MYQTNDFQLSLFIIFSVFSIASALFITRQRNVFYASVGLAFLGIATAVLIALLNPSAYAFYSAFHLFLYVGSAVVFLSISLVVFRGLEVREVQIPWAGLVALVVGALTFLGLFVTFTSLTGIKYTPVTFNLVQFANTFLQQYWFPTVILVIALLTTMIEALSLARGERS</sequence>